<feature type="domain" description="PpiC" evidence="10">
    <location>
        <begin position="136"/>
        <end position="225"/>
    </location>
</feature>
<dbReference type="EMBL" id="VENJ01000010">
    <property type="protein sequence ID" value="MTJ04676.1"/>
    <property type="molecule type" value="Genomic_DNA"/>
</dbReference>
<dbReference type="InterPro" id="IPR000297">
    <property type="entry name" value="PPIase_PpiC"/>
</dbReference>
<evidence type="ECO:0000256" key="3">
    <source>
        <dbReference type="ARBA" id="ARBA00013194"/>
    </source>
</evidence>
<evidence type="ECO:0000256" key="6">
    <source>
        <dbReference type="ARBA" id="ARBA00030642"/>
    </source>
</evidence>
<comment type="catalytic activity">
    <reaction evidence="1">
        <text>[protein]-peptidylproline (omega=180) = [protein]-peptidylproline (omega=0)</text>
        <dbReference type="Rhea" id="RHEA:16237"/>
        <dbReference type="Rhea" id="RHEA-COMP:10747"/>
        <dbReference type="Rhea" id="RHEA-COMP:10748"/>
        <dbReference type="ChEBI" id="CHEBI:83833"/>
        <dbReference type="ChEBI" id="CHEBI:83834"/>
        <dbReference type="EC" id="5.2.1.8"/>
    </reaction>
</comment>
<proteinExistence type="inferred from homology"/>
<comment type="similarity">
    <text evidence="2">Belongs to the PpiC/parvulin rotamase family.</text>
</comment>
<evidence type="ECO:0000256" key="4">
    <source>
        <dbReference type="ARBA" id="ARBA00018370"/>
    </source>
</evidence>
<keyword evidence="5 8" id="KW-0697">Rotamase</keyword>
<evidence type="ECO:0000256" key="1">
    <source>
        <dbReference type="ARBA" id="ARBA00000971"/>
    </source>
</evidence>
<comment type="caution">
    <text evidence="11">The sequence shown here is derived from an EMBL/GenBank/DDBJ whole genome shotgun (WGS) entry which is preliminary data.</text>
</comment>
<dbReference type="PANTHER" id="PTHR47245">
    <property type="entry name" value="PEPTIDYLPROLYL ISOMERASE"/>
    <property type="match status" value="1"/>
</dbReference>
<sequence length="284" mass="30845">MTGHRTFMSAVAIAICAALPASAQDSETAADTVVATVNGTEITLGQMIIARGGLPDQYKSMPDDVLFEGILDQLVQQTLLAQTIEDDMPMRVEMALENEKRTLLASEVVNSIVGGAVTEDAIQAAYEETYANADPEQEWNASHILVETEEDAAALVKRAREGEEFAKLAREHSTGPSGPGGGELGWFGAGSMVPDFEKAITSLEPEEISDPVKTQFGWHVIRLNETRLKDVPSIEDVRKELQQQVQRDAVDARVSELREGAEIDTSGQDLVDPAQLKNIDLLEQ</sequence>
<dbReference type="GO" id="GO:0003755">
    <property type="term" value="F:peptidyl-prolyl cis-trans isomerase activity"/>
    <property type="evidence" value="ECO:0007669"/>
    <property type="project" value="UniProtKB-KW"/>
</dbReference>
<evidence type="ECO:0000259" key="10">
    <source>
        <dbReference type="PROSITE" id="PS50198"/>
    </source>
</evidence>
<dbReference type="Gene3D" id="3.10.50.40">
    <property type="match status" value="1"/>
</dbReference>
<evidence type="ECO:0000256" key="9">
    <source>
        <dbReference type="SAM" id="SignalP"/>
    </source>
</evidence>
<evidence type="ECO:0000313" key="12">
    <source>
        <dbReference type="Proteomes" id="UP000483078"/>
    </source>
</evidence>
<organism evidence="11 12">
    <name type="scientific">Sediminimonas qiaohouensis</name>
    <dbReference type="NCBI Taxonomy" id="552061"/>
    <lineage>
        <taxon>Bacteria</taxon>
        <taxon>Pseudomonadati</taxon>
        <taxon>Pseudomonadota</taxon>
        <taxon>Alphaproteobacteria</taxon>
        <taxon>Rhodobacterales</taxon>
        <taxon>Roseobacteraceae</taxon>
        <taxon>Sediminimonas</taxon>
    </lineage>
</organism>
<evidence type="ECO:0000256" key="5">
    <source>
        <dbReference type="ARBA" id="ARBA00023110"/>
    </source>
</evidence>
<reference evidence="11 12" key="1">
    <citation type="submission" date="2019-06" db="EMBL/GenBank/DDBJ databases">
        <title>Enrichment of Autotrophic Halophilic Microorganisms from Red Sea Brine Pool Using Microbial Electrosynthesis System.</title>
        <authorList>
            <person name="Alqahtani M.F."/>
            <person name="Bajracharya S."/>
            <person name="Katuri K.P."/>
            <person name="Ali M."/>
            <person name="Saikaly P.E."/>
        </authorList>
    </citation>
    <scope>NUCLEOTIDE SEQUENCE [LARGE SCALE GENOMIC DNA]</scope>
    <source>
        <strain evidence="11">MES6</strain>
    </source>
</reference>
<evidence type="ECO:0000256" key="8">
    <source>
        <dbReference type="PROSITE-ProRule" id="PRU00278"/>
    </source>
</evidence>
<accession>A0A7C9LS14</accession>
<gene>
    <name evidence="11" type="ORF">FH759_08300</name>
</gene>
<dbReference type="AlphaFoldDB" id="A0A7C9LS14"/>
<keyword evidence="8 11" id="KW-0413">Isomerase</keyword>
<evidence type="ECO:0000256" key="7">
    <source>
        <dbReference type="ARBA" id="ARBA00031484"/>
    </source>
</evidence>
<feature type="signal peptide" evidence="9">
    <location>
        <begin position="1"/>
        <end position="23"/>
    </location>
</feature>
<dbReference type="InterPro" id="IPR027304">
    <property type="entry name" value="Trigger_fact/SurA_dom_sf"/>
</dbReference>
<dbReference type="InterPro" id="IPR023058">
    <property type="entry name" value="PPIase_PpiC_CS"/>
</dbReference>
<protein>
    <recommendedName>
        <fullName evidence="4">Parvulin-like PPIase</fullName>
        <ecNumber evidence="3">5.2.1.8</ecNumber>
    </recommendedName>
    <alternativeName>
        <fullName evidence="6">Peptidyl-prolyl cis-trans isomerase plp</fullName>
    </alternativeName>
    <alternativeName>
        <fullName evidence="7">Rotamase plp</fullName>
    </alternativeName>
</protein>
<dbReference type="PROSITE" id="PS01096">
    <property type="entry name" value="PPIC_PPIASE_1"/>
    <property type="match status" value="1"/>
</dbReference>
<name>A0A7C9LS14_9RHOB</name>
<dbReference type="SUPFAM" id="SSF109998">
    <property type="entry name" value="Triger factor/SurA peptide-binding domain-like"/>
    <property type="match status" value="1"/>
</dbReference>
<dbReference type="InterPro" id="IPR050245">
    <property type="entry name" value="PrsA_foldase"/>
</dbReference>
<dbReference type="EC" id="5.2.1.8" evidence="3"/>
<dbReference type="RefSeq" id="WP_273249374.1">
    <property type="nucleotide sequence ID" value="NZ_VENJ01000010.1"/>
</dbReference>
<dbReference type="Proteomes" id="UP000483078">
    <property type="component" value="Unassembled WGS sequence"/>
</dbReference>
<feature type="chain" id="PRO_5028849031" description="Parvulin-like PPIase" evidence="9">
    <location>
        <begin position="24"/>
        <end position="284"/>
    </location>
</feature>
<dbReference type="Pfam" id="PF00639">
    <property type="entry name" value="Rotamase"/>
    <property type="match status" value="1"/>
</dbReference>
<evidence type="ECO:0000256" key="2">
    <source>
        <dbReference type="ARBA" id="ARBA00007656"/>
    </source>
</evidence>
<evidence type="ECO:0000313" key="11">
    <source>
        <dbReference type="EMBL" id="MTJ04676.1"/>
    </source>
</evidence>
<dbReference type="PANTHER" id="PTHR47245:SF2">
    <property type="entry name" value="PEPTIDYL-PROLYL CIS-TRANS ISOMERASE HP_0175-RELATED"/>
    <property type="match status" value="1"/>
</dbReference>
<dbReference type="InterPro" id="IPR046357">
    <property type="entry name" value="PPIase_dom_sf"/>
</dbReference>
<keyword evidence="9" id="KW-0732">Signal</keyword>
<dbReference type="PROSITE" id="PS50198">
    <property type="entry name" value="PPIC_PPIASE_2"/>
    <property type="match status" value="1"/>
</dbReference>
<dbReference type="SUPFAM" id="SSF54534">
    <property type="entry name" value="FKBP-like"/>
    <property type="match status" value="1"/>
</dbReference>